<comment type="caution">
    <text evidence="1">The sequence shown here is derived from an EMBL/GenBank/DDBJ whole genome shotgun (WGS) entry which is preliminary data.</text>
</comment>
<keyword evidence="2" id="KW-1185">Reference proteome</keyword>
<proteinExistence type="predicted"/>
<organism evidence="1 2">
    <name type="scientific">Campylobacter rectus RM3267</name>
    <dbReference type="NCBI Taxonomy" id="553218"/>
    <lineage>
        <taxon>Bacteria</taxon>
        <taxon>Pseudomonadati</taxon>
        <taxon>Campylobacterota</taxon>
        <taxon>Epsilonproteobacteria</taxon>
        <taxon>Campylobacterales</taxon>
        <taxon>Campylobacteraceae</taxon>
        <taxon>Campylobacter</taxon>
    </lineage>
</organism>
<evidence type="ECO:0000313" key="2">
    <source>
        <dbReference type="Proteomes" id="UP000003082"/>
    </source>
</evidence>
<reference evidence="1 2" key="1">
    <citation type="submission" date="2008-08" db="EMBL/GenBank/DDBJ databases">
        <authorList>
            <person name="Madupu R."/>
            <person name="Durkin A.S."/>
            <person name="Torralba M."/>
            <person name="Methe B."/>
            <person name="Sutton G.G."/>
            <person name="Strausberg R.L."/>
            <person name="Nelson K.E."/>
        </authorList>
    </citation>
    <scope>NUCLEOTIDE SEQUENCE [LARGE SCALE GENOMIC DNA]</scope>
    <source>
        <strain evidence="1 2">RM3267</strain>
    </source>
</reference>
<protein>
    <submittedName>
        <fullName evidence="1">Uncharacterized protein</fullName>
    </submittedName>
</protein>
<accession>B9D0D4</accession>
<sequence>MLIRKIGKSSLRAAKAVKASKAGCRKRRQNANFTRQARRTHHQSLDLYAYRIFKFKNAKNKI</sequence>
<dbReference type="Proteomes" id="UP000003082">
    <property type="component" value="Unassembled WGS sequence"/>
</dbReference>
<dbReference type="EMBL" id="ACFU01000006">
    <property type="protein sequence ID" value="EEF14440.1"/>
    <property type="molecule type" value="Genomic_DNA"/>
</dbReference>
<name>B9D0D4_CAMRE</name>
<evidence type="ECO:0000313" key="1">
    <source>
        <dbReference type="EMBL" id="EEF14440.1"/>
    </source>
</evidence>
<dbReference type="AlphaFoldDB" id="B9D0D4"/>
<gene>
    <name evidence="1" type="ORF">CAMRE0001_1135</name>
</gene>